<organism evidence="2 3">
    <name type="scientific">Caerostris extrusa</name>
    <name type="common">Bark spider</name>
    <name type="synonym">Caerostris bankana</name>
    <dbReference type="NCBI Taxonomy" id="172846"/>
    <lineage>
        <taxon>Eukaryota</taxon>
        <taxon>Metazoa</taxon>
        <taxon>Ecdysozoa</taxon>
        <taxon>Arthropoda</taxon>
        <taxon>Chelicerata</taxon>
        <taxon>Arachnida</taxon>
        <taxon>Araneae</taxon>
        <taxon>Araneomorphae</taxon>
        <taxon>Entelegynae</taxon>
        <taxon>Araneoidea</taxon>
        <taxon>Araneidae</taxon>
        <taxon>Caerostris</taxon>
    </lineage>
</organism>
<accession>A0AAV4MH68</accession>
<keyword evidence="3" id="KW-1185">Reference proteome</keyword>
<sequence>MAQLLREAFGPHQSFQDRGAEQGPDKTAPPSNDSCRDLNESSQLFGTFLITGIPPGSSRPDYLRALFVFLFSLEVENTAVFRICISLFRGVEQGPDKAAPPSKDSCRDLNESSSTLWYVLNYRNTSWVITSRLSPSSFLAWKWRARVCVAFPFHGLLSNA</sequence>
<comment type="caution">
    <text evidence="2">The sequence shown here is derived from an EMBL/GenBank/DDBJ whole genome shotgun (WGS) entry which is preliminary data.</text>
</comment>
<protein>
    <submittedName>
        <fullName evidence="2">Uncharacterized protein</fullName>
    </submittedName>
</protein>
<gene>
    <name evidence="2" type="ORF">CEXT_611221</name>
</gene>
<reference evidence="2 3" key="1">
    <citation type="submission" date="2021-06" db="EMBL/GenBank/DDBJ databases">
        <title>Caerostris extrusa draft genome.</title>
        <authorList>
            <person name="Kono N."/>
            <person name="Arakawa K."/>
        </authorList>
    </citation>
    <scope>NUCLEOTIDE SEQUENCE [LARGE SCALE GENOMIC DNA]</scope>
</reference>
<dbReference type="Proteomes" id="UP001054945">
    <property type="component" value="Unassembled WGS sequence"/>
</dbReference>
<dbReference type="EMBL" id="BPLR01002249">
    <property type="protein sequence ID" value="GIX71728.1"/>
    <property type="molecule type" value="Genomic_DNA"/>
</dbReference>
<proteinExistence type="predicted"/>
<dbReference type="AlphaFoldDB" id="A0AAV4MH68"/>
<evidence type="ECO:0000256" key="1">
    <source>
        <dbReference type="SAM" id="MobiDB-lite"/>
    </source>
</evidence>
<feature type="region of interest" description="Disordered" evidence="1">
    <location>
        <begin position="8"/>
        <end position="36"/>
    </location>
</feature>
<evidence type="ECO:0000313" key="3">
    <source>
        <dbReference type="Proteomes" id="UP001054945"/>
    </source>
</evidence>
<evidence type="ECO:0000313" key="2">
    <source>
        <dbReference type="EMBL" id="GIX71728.1"/>
    </source>
</evidence>
<name>A0AAV4MH68_CAEEX</name>